<dbReference type="Proteomes" id="UP000235786">
    <property type="component" value="Unassembled WGS sequence"/>
</dbReference>
<dbReference type="PANTHER" id="PTHR42905:SF15">
    <property type="entry name" value="PHOSPHONOMUTASE, PUTATIVE (AFU_ORTHOLOGUE AFUA_2G03820)-RELATED"/>
    <property type="match status" value="1"/>
</dbReference>
<dbReference type="STRING" id="1149755.A0A2J6QTN5"/>
<dbReference type="Gene3D" id="3.20.20.60">
    <property type="entry name" value="Phosphoenolpyruvate-binding domains"/>
    <property type="match status" value="1"/>
</dbReference>
<protein>
    <submittedName>
        <fullName evidence="3">Phosphoenolpyruvate/pyruvate domain-containing protein</fullName>
    </submittedName>
</protein>
<dbReference type="SUPFAM" id="SSF51621">
    <property type="entry name" value="Phosphoenolpyruvate/pyruvate domain"/>
    <property type="match status" value="1"/>
</dbReference>
<sequence length="300" mass="32390">MPFLGAATKLRRFLEQSNKILLCPGVYDGFSARIALSVGFDALYMTGAGTTASRLGEADLGIATQSDMRAHAEMIANLDPSIPLIADADTGYGGPIMVARTVEQYARSGVAGLHIEDQVQTKRCGHLRGKELVDLNTFSSRIRAGVAARKRIGSDILIIARTDSLQGLGYEEAIRRLKTVRDLGADAGFLEGMTSIDMFKKAVAELAPWPLLLNMVEGSVTPTISVEEAETFGFRLIIHPLAAMCPAYVAIKEGLEKLKRTGRMDHDPKLTPQFIFNVCGLEESMELDAEAGGSSFAQKP</sequence>
<dbReference type="AlphaFoldDB" id="A0A2J6QTN5"/>
<keyword evidence="3" id="KW-0670">Pyruvate</keyword>
<dbReference type="PANTHER" id="PTHR42905">
    <property type="entry name" value="PHOSPHOENOLPYRUVATE CARBOXYLASE"/>
    <property type="match status" value="1"/>
</dbReference>
<dbReference type="FunFam" id="3.20.20.60:FF:000009">
    <property type="entry name" value="2-methylisocitrate lyase"/>
    <property type="match status" value="1"/>
</dbReference>
<proteinExistence type="inferred from homology"/>
<dbReference type="CDD" id="cd00377">
    <property type="entry name" value="ICL_PEPM"/>
    <property type="match status" value="1"/>
</dbReference>
<dbReference type="InterPro" id="IPR039556">
    <property type="entry name" value="ICL/PEPM"/>
</dbReference>
<gene>
    <name evidence="3" type="ORF">L207DRAFT_559383</name>
</gene>
<comment type="similarity">
    <text evidence="2">Belongs to the isocitrate lyase/PEP mutase superfamily.</text>
</comment>
<dbReference type="PROSITE" id="PS00161">
    <property type="entry name" value="ISOCITRATE_LYASE"/>
    <property type="match status" value="1"/>
</dbReference>
<keyword evidence="4" id="KW-1185">Reference proteome</keyword>
<dbReference type="EMBL" id="KZ613972">
    <property type="protein sequence ID" value="PMD29629.1"/>
    <property type="molecule type" value="Genomic_DNA"/>
</dbReference>
<evidence type="ECO:0000313" key="4">
    <source>
        <dbReference type="Proteomes" id="UP000235786"/>
    </source>
</evidence>
<evidence type="ECO:0000256" key="1">
    <source>
        <dbReference type="ARBA" id="ARBA00001050"/>
    </source>
</evidence>
<accession>A0A2J6QTN5</accession>
<dbReference type="Pfam" id="PF13714">
    <property type="entry name" value="PEP_mutase"/>
    <property type="match status" value="1"/>
</dbReference>
<evidence type="ECO:0000313" key="3">
    <source>
        <dbReference type="EMBL" id="PMD29629.1"/>
    </source>
</evidence>
<dbReference type="InterPro" id="IPR040442">
    <property type="entry name" value="Pyrv_kinase-like_dom_sf"/>
</dbReference>
<reference evidence="3 4" key="1">
    <citation type="submission" date="2016-04" db="EMBL/GenBank/DDBJ databases">
        <title>A degradative enzymes factory behind the ericoid mycorrhizal symbiosis.</title>
        <authorList>
            <consortium name="DOE Joint Genome Institute"/>
            <person name="Martino E."/>
            <person name="Morin E."/>
            <person name="Grelet G."/>
            <person name="Kuo A."/>
            <person name="Kohler A."/>
            <person name="Daghino S."/>
            <person name="Barry K."/>
            <person name="Choi C."/>
            <person name="Cichocki N."/>
            <person name="Clum A."/>
            <person name="Copeland A."/>
            <person name="Hainaut M."/>
            <person name="Haridas S."/>
            <person name="Labutti K."/>
            <person name="Lindquist E."/>
            <person name="Lipzen A."/>
            <person name="Khouja H.-R."/>
            <person name="Murat C."/>
            <person name="Ohm R."/>
            <person name="Olson A."/>
            <person name="Spatafora J."/>
            <person name="Veneault-Fourrey C."/>
            <person name="Henrissat B."/>
            <person name="Grigoriev I."/>
            <person name="Martin F."/>
            <person name="Perotto S."/>
        </authorList>
    </citation>
    <scope>NUCLEOTIDE SEQUENCE [LARGE SCALE GENOMIC DNA]</scope>
    <source>
        <strain evidence="3 4">F</strain>
    </source>
</reference>
<dbReference type="GO" id="GO:0046421">
    <property type="term" value="F:methylisocitrate lyase activity"/>
    <property type="evidence" value="ECO:0007669"/>
    <property type="project" value="UniProtKB-EC"/>
</dbReference>
<dbReference type="InterPro" id="IPR018523">
    <property type="entry name" value="Isocitrate_lyase_ph_CS"/>
</dbReference>
<name>A0A2J6QTN5_HYAVF</name>
<organism evidence="3 4">
    <name type="scientific">Hyaloscypha variabilis (strain UAMH 11265 / GT02V1 / F)</name>
    <name type="common">Meliniomyces variabilis</name>
    <dbReference type="NCBI Taxonomy" id="1149755"/>
    <lineage>
        <taxon>Eukaryota</taxon>
        <taxon>Fungi</taxon>
        <taxon>Dikarya</taxon>
        <taxon>Ascomycota</taxon>
        <taxon>Pezizomycotina</taxon>
        <taxon>Leotiomycetes</taxon>
        <taxon>Helotiales</taxon>
        <taxon>Hyaloscyphaceae</taxon>
        <taxon>Hyaloscypha</taxon>
        <taxon>Hyaloscypha variabilis</taxon>
    </lineage>
</organism>
<dbReference type="InterPro" id="IPR015813">
    <property type="entry name" value="Pyrv/PenolPyrv_kinase-like_dom"/>
</dbReference>
<evidence type="ECO:0000256" key="2">
    <source>
        <dbReference type="ARBA" id="ARBA00061405"/>
    </source>
</evidence>
<dbReference type="OrthoDB" id="1923844at2759"/>
<comment type="catalytic activity">
    <reaction evidence="1">
        <text>(2S,3R)-3-hydroxybutane-1,2,3-tricarboxylate = pyruvate + succinate</text>
        <dbReference type="Rhea" id="RHEA:16809"/>
        <dbReference type="ChEBI" id="CHEBI:15361"/>
        <dbReference type="ChEBI" id="CHEBI:30031"/>
        <dbReference type="ChEBI" id="CHEBI:57429"/>
        <dbReference type="EC" id="4.1.3.30"/>
    </reaction>
</comment>